<keyword evidence="2" id="KW-0479">Metal-binding</keyword>
<keyword evidence="4" id="KW-0378">Hydrolase</keyword>
<dbReference type="EMBL" id="LXQA010001906">
    <property type="protein sequence ID" value="MCH81120.1"/>
    <property type="molecule type" value="Genomic_DNA"/>
</dbReference>
<keyword evidence="10" id="KW-0233">DNA recombination</keyword>
<evidence type="ECO:0000256" key="3">
    <source>
        <dbReference type="ARBA" id="ARBA00022750"/>
    </source>
</evidence>
<evidence type="ECO:0000256" key="9">
    <source>
        <dbReference type="ARBA" id="ARBA00023125"/>
    </source>
</evidence>
<dbReference type="GO" id="GO:0046872">
    <property type="term" value="F:metal ion binding"/>
    <property type="evidence" value="ECO:0007669"/>
    <property type="project" value="UniProtKB-KW"/>
</dbReference>
<name>A0A392M1D7_9FABA</name>
<dbReference type="Gene3D" id="3.30.420.10">
    <property type="entry name" value="Ribonuclease H-like superfamily/Ribonuclease H"/>
    <property type="match status" value="1"/>
</dbReference>
<dbReference type="FunFam" id="1.10.340.70:FF:000001">
    <property type="entry name" value="Retrovirus-related Pol polyprotein from transposon gypsy-like Protein"/>
    <property type="match status" value="1"/>
</dbReference>
<evidence type="ECO:0000313" key="14">
    <source>
        <dbReference type="Proteomes" id="UP000265520"/>
    </source>
</evidence>
<dbReference type="Proteomes" id="UP000265520">
    <property type="component" value="Unassembled WGS sequence"/>
</dbReference>
<dbReference type="Gene3D" id="2.40.50.40">
    <property type="match status" value="1"/>
</dbReference>
<keyword evidence="6" id="KW-0229">DNA integration</keyword>
<dbReference type="SUPFAM" id="SSF53098">
    <property type="entry name" value="Ribonuclease H-like"/>
    <property type="match status" value="1"/>
</dbReference>
<dbReference type="PANTHER" id="PTHR37984">
    <property type="entry name" value="PROTEIN CBG26694"/>
    <property type="match status" value="1"/>
</dbReference>
<evidence type="ECO:0000256" key="7">
    <source>
        <dbReference type="ARBA" id="ARBA00022918"/>
    </source>
</evidence>
<keyword evidence="14" id="KW-1185">Reference proteome</keyword>
<evidence type="ECO:0000259" key="12">
    <source>
        <dbReference type="PROSITE" id="PS50994"/>
    </source>
</evidence>
<evidence type="ECO:0000256" key="10">
    <source>
        <dbReference type="ARBA" id="ARBA00023172"/>
    </source>
</evidence>
<dbReference type="Pfam" id="PF24626">
    <property type="entry name" value="SH3_Tf2-1"/>
    <property type="match status" value="1"/>
</dbReference>
<keyword evidence="1" id="KW-0645">Protease</keyword>
<dbReference type="InterPro" id="IPR056924">
    <property type="entry name" value="SH3_Tf2-1"/>
</dbReference>
<dbReference type="Pfam" id="PF00665">
    <property type="entry name" value="rve"/>
    <property type="match status" value="1"/>
</dbReference>
<keyword evidence="8" id="KW-0239">DNA-directed DNA polymerase</keyword>
<evidence type="ECO:0000256" key="1">
    <source>
        <dbReference type="ARBA" id="ARBA00022670"/>
    </source>
</evidence>
<reference evidence="13 14" key="1">
    <citation type="journal article" date="2018" name="Front. Plant Sci.">
        <title>Red Clover (Trifolium pratense) and Zigzag Clover (T. medium) - A Picture of Genomic Similarities and Differences.</title>
        <authorList>
            <person name="Dluhosova J."/>
            <person name="Istvanek J."/>
            <person name="Nedelnik J."/>
            <person name="Repkova J."/>
        </authorList>
    </citation>
    <scope>NUCLEOTIDE SEQUENCE [LARGE SCALE GENOMIC DNA]</scope>
    <source>
        <strain evidence="14">cv. 10/8</strain>
        <tissue evidence="13">Leaf</tissue>
    </source>
</reference>
<dbReference type="InterPro" id="IPR001584">
    <property type="entry name" value="Integrase_cat-core"/>
</dbReference>
<dbReference type="InterPro" id="IPR036397">
    <property type="entry name" value="RNaseH_sf"/>
</dbReference>
<dbReference type="Gene3D" id="1.10.340.70">
    <property type="match status" value="1"/>
</dbReference>
<organism evidence="13 14">
    <name type="scientific">Trifolium medium</name>
    <dbReference type="NCBI Taxonomy" id="97028"/>
    <lineage>
        <taxon>Eukaryota</taxon>
        <taxon>Viridiplantae</taxon>
        <taxon>Streptophyta</taxon>
        <taxon>Embryophyta</taxon>
        <taxon>Tracheophyta</taxon>
        <taxon>Spermatophyta</taxon>
        <taxon>Magnoliopsida</taxon>
        <taxon>eudicotyledons</taxon>
        <taxon>Gunneridae</taxon>
        <taxon>Pentapetalae</taxon>
        <taxon>rosids</taxon>
        <taxon>fabids</taxon>
        <taxon>Fabales</taxon>
        <taxon>Fabaceae</taxon>
        <taxon>Papilionoideae</taxon>
        <taxon>50 kb inversion clade</taxon>
        <taxon>NPAAA clade</taxon>
        <taxon>Hologalegina</taxon>
        <taxon>IRL clade</taxon>
        <taxon>Trifolieae</taxon>
        <taxon>Trifolium</taxon>
    </lineage>
</organism>
<evidence type="ECO:0000259" key="11">
    <source>
        <dbReference type="PROSITE" id="PS50013"/>
    </source>
</evidence>
<keyword evidence="3" id="KW-0064">Aspartyl protease</keyword>
<keyword evidence="7" id="KW-0695">RNA-directed DNA polymerase</keyword>
<protein>
    <submittedName>
        <fullName evidence="13">Transposon Tf2-1 polyprotein</fullName>
    </submittedName>
</protein>
<keyword evidence="8" id="KW-0548">Nucleotidyltransferase</keyword>
<evidence type="ECO:0000256" key="6">
    <source>
        <dbReference type="ARBA" id="ARBA00022908"/>
    </source>
</evidence>
<dbReference type="InterPro" id="IPR041588">
    <property type="entry name" value="Integrase_H2C2"/>
</dbReference>
<dbReference type="GO" id="GO:0004190">
    <property type="term" value="F:aspartic-type endopeptidase activity"/>
    <property type="evidence" value="ECO:0007669"/>
    <property type="project" value="UniProtKB-KW"/>
</dbReference>
<dbReference type="AlphaFoldDB" id="A0A392M1D7"/>
<evidence type="ECO:0000256" key="8">
    <source>
        <dbReference type="ARBA" id="ARBA00022932"/>
    </source>
</evidence>
<dbReference type="PROSITE" id="PS50994">
    <property type="entry name" value="INTEGRASE"/>
    <property type="match status" value="1"/>
</dbReference>
<dbReference type="GO" id="GO:0006508">
    <property type="term" value="P:proteolysis"/>
    <property type="evidence" value="ECO:0007669"/>
    <property type="project" value="UniProtKB-KW"/>
</dbReference>
<evidence type="ECO:0000256" key="4">
    <source>
        <dbReference type="ARBA" id="ARBA00022801"/>
    </source>
</evidence>
<dbReference type="InterPro" id="IPR016197">
    <property type="entry name" value="Chromo-like_dom_sf"/>
</dbReference>
<dbReference type="GO" id="GO:0003964">
    <property type="term" value="F:RNA-directed DNA polymerase activity"/>
    <property type="evidence" value="ECO:0007669"/>
    <property type="project" value="UniProtKB-KW"/>
</dbReference>
<dbReference type="InterPro" id="IPR023780">
    <property type="entry name" value="Chromo_domain"/>
</dbReference>
<sequence length="614" mass="70428">MADEDIHKKWRTYLLGNPFTIYTDQRSLRELMTQVIQIPEQQFYLAKLLGYSYEIAYKPGPQNRVADALSRVHCFAITVPHLVIMNTFKEQLLDDPEFQQLLEKIMATPDEYKEFEILNGLIFFKGKLFIPSASPLKQTLLEEFHSSIIGGHSGIHRTYGRLHENVFWHGMRGDVAQFVKSCITCQQIKPTNHLPYGLLQPLPIPERVWEDISLDFIVGLPSFQNHTVILVVVDRLSKAAHFGALPTHFTAAKVADLFVKTISKLHGMPRSIVSDRDPVFLSQFWKELFALSGTKLRMSTTYHPQSDGQTEIVNKVLQQYLRCFVQDKPKQWGQFLHWAEWHYNTAIHTSTGLLPYQVVYGRAPPALMDYIPGSSKLQAVDAMLSDRDSVLEFLKKKLSKAQIVMKEFTDQKRIPHKFKEGDLVFVKLRPYRQNSVVGRRIHKLSKRYYGPFKIIQAVGVVAFKLELPSTSKIHPVFHTSQLKPCFGDAEMSLDLPPDAMDNKPCIEPMVILDWKNGDGDEPLEVLVQWAGLPPEEASWEDYQDLQSTFPAFNHEDMVDFEEQADVMNPIVGGADWDHAEEEGESTPPIRAKRNCVRPKYLNDFVTTTTRRCKK</sequence>
<dbReference type="InterPro" id="IPR000953">
    <property type="entry name" value="Chromo/chromo_shadow_dom"/>
</dbReference>
<dbReference type="Pfam" id="PF00385">
    <property type="entry name" value="Chromo"/>
    <property type="match status" value="1"/>
</dbReference>
<dbReference type="InterPro" id="IPR012337">
    <property type="entry name" value="RNaseH-like_sf"/>
</dbReference>
<accession>A0A392M1D7</accession>
<evidence type="ECO:0000256" key="2">
    <source>
        <dbReference type="ARBA" id="ARBA00022723"/>
    </source>
</evidence>
<feature type="domain" description="Chromo" evidence="11">
    <location>
        <begin position="506"/>
        <end position="563"/>
    </location>
</feature>
<evidence type="ECO:0000313" key="13">
    <source>
        <dbReference type="EMBL" id="MCH81120.1"/>
    </source>
</evidence>
<evidence type="ECO:0000256" key="5">
    <source>
        <dbReference type="ARBA" id="ARBA00022842"/>
    </source>
</evidence>
<dbReference type="GO" id="GO:0003887">
    <property type="term" value="F:DNA-directed DNA polymerase activity"/>
    <property type="evidence" value="ECO:0007669"/>
    <property type="project" value="UniProtKB-KW"/>
</dbReference>
<proteinExistence type="predicted"/>
<keyword evidence="9" id="KW-0238">DNA-binding</keyword>
<dbReference type="PROSITE" id="PS50013">
    <property type="entry name" value="CHROMO_2"/>
    <property type="match status" value="1"/>
</dbReference>
<gene>
    <name evidence="13" type="ORF">A2U01_0001901</name>
</gene>
<dbReference type="SUPFAM" id="SSF54160">
    <property type="entry name" value="Chromo domain-like"/>
    <property type="match status" value="1"/>
</dbReference>
<comment type="caution">
    <text evidence="13">The sequence shown here is derived from an EMBL/GenBank/DDBJ whole genome shotgun (WGS) entry which is preliminary data.</text>
</comment>
<feature type="domain" description="Integrase catalytic" evidence="12">
    <location>
        <begin position="199"/>
        <end position="363"/>
    </location>
</feature>
<keyword evidence="5" id="KW-0460">Magnesium</keyword>
<dbReference type="PANTHER" id="PTHR37984:SF5">
    <property type="entry name" value="PROTEIN NYNRIN-LIKE"/>
    <property type="match status" value="1"/>
</dbReference>
<dbReference type="Pfam" id="PF17921">
    <property type="entry name" value="Integrase_H2C2"/>
    <property type="match status" value="1"/>
</dbReference>
<dbReference type="GO" id="GO:0006310">
    <property type="term" value="P:DNA recombination"/>
    <property type="evidence" value="ECO:0007669"/>
    <property type="project" value="UniProtKB-KW"/>
</dbReference>
<dbReference type="InterPro" id="IPR050951">
    <property type="entry name" value="Retrovirus_Pol_polyprotein"/>
</dbReference>
<keyword evidence="8" id="KW-0808">Transferase</keyword>
<dbReference type="GO" id="GO:0015074">
    <property type="term" value="P:DNA integration"/>
    <property type="evidence" value="ECO:0007669"/>
    <property type="project" value="UniProtKB-KW"/>
</dbReference>
<dbReference type="GO" id="GO:0003677">
    <property type="term" value="F:DNA binding"/>
    <property type="evidence" value="ECO:0007669"/>
    <property type="project" value="UniProtKB-KW"/>
</dbReference>